<gene>
    <name evidence="2" type="ORF">UCRPA7_3970</name>
</gene>
<accession>R8BMI2</accession>
<reference evidence="3" key="1">
    <citation type="journal article" date="2013" name="Genome Announc.">
        <title>Draft genome sequence of the ascomycete Phaeoacremonium aleophilum strain UCR-PA7, a causal agent of the esca disease complex in grapevines.</title>
        <authorList>
            <person name="Blanco-Ulate B."/>
            <person name="Rolshausen P."/>
            <person name="Cantu D."/>
        </authorList>
    </citation>
    <scope>NUCLEOTIDE SEQUENCE [LARGE SCALE GENOMIC DNA]</scope>
    <source>
        <strain evidence="3">UCR-PA7</strain>
    </source>
</reference>
<dbReference type="RefSeq" id="XP_007914715.1">
    <property type="nucleotide sequence ID" value="XM_007916524.1"/>
</dbReference>
<dbReference type="eggNOG" id="ENOG502SN86">
    <property type="taxonomic scope" value="Eukaryota"/>
</dbReference>
<dbReference type="PANTHER" id="PTHR33112:SF16">
    <property type="entry name" value="HETEROKARYON INCOMPATIBILITY DOMAIN-CONTAINING PROTEIN"/>
    <property type="match status" value="1"/>
</dbReference>
<dbReference type="EMBL" id="KB933070">
    <property type="protein sequence ID" value="EOO00571.1"/>
    <property type="molecule type" value="Genomic_DNA"/>
</dbReference>
<protein>
    <submittedName>
        <fullName evidence="2">Putative heterokaryon incompatibility protein</fullName>
    </submittedName>
</protein>
<dbReference type="Proteomes" id="UP000014074">
    <property type="component" value="Unassembled WGS sequence"/>
</dbReference>
<name>R8BMI2_PHAM7</name>
<dbReference type="InterPro" id="IPR010730">
    <property type="entry name" value="HET"/>
</dbReference>
<evidence type="ECO:0000313" key="2">
    <source>
        <dbReference type="EMBL" id="EOO00571.1"/>
    </source>
</evidence>
<dbReference type="OrthoDB" id="47007at2759"/>
<dbReference type="Pfam" id="PF06985">
    <property type="entry name" value="HET"/>
    <property type="match status" value="1"/>
</dbReference>
<evidence type="ECO:0000313" key="3">
    <source>
        <dbReference type="Proteomes" id="UP000014074"/>
    </source>
</evidence>
<organism evidence="2 3">
    <name type="scientific">Phaeoacremonium minimum (strain UCR-PA7)</name>
    <name type="common">Esca disease fungus</name>
    <name type="synonym">Togninia minima</name>
    <dbReference type="NCBI Taxonomy" id="1286976"/>
    <lineage>
        <taxon>Eukaryota</taxon>
        <taxon>Fungi</taxon>
        <taxon>Dikarya</taxon>
        <taxon>Ascomycota</taxon>
        <taxon>Pezizomycotina</taxon>
        <taxon>Sordariomycetes</taxon>
        <taxon>Sordariomycetidae</taxon>
        <taxon>Togniniales</taxon>
        <taxon>Togniniaceae</taxon>
        <taxon>Phaeoacremonium</taxon>
    </lineage>
</organism>
<keyword evidence="3" id="KW-1185">Reference proteome</keyword>
<dbReference type="PANTHER" id="PTHR33112">
    <property type="entry name" value="DOMAIN PROTEIN, PUTATIVE-RELATED"/>
    <property type="match status" value="1"/>
</dbReference>
<proteinExistence type="predicted"/>
<dbReference type="KEGG" id="tmn:UCRPA7_3970"/>
<sequence length="402" mass="44511">MALCISCENIQLPIVTNGQAADGHELHRSVAKLTASARTCRLCALFLDAISGTRLKGIRHDAVRLFPWASDAAGDPVGLSRVFVRVGDKVGRFVNVHAEPDSAAARAGFAIGRPMSAQCDFELLQQWLSNCCTNHSCSIGRPPEGLPARFIKINNEGMVPELHLVSSRDVSSRYAALSYCWGGNFTGIKTTKATLEQHHTYIEPSRLPKTIRDATQITRALGIEYLWVDSLCIVQDDQEDWAAESKRMAALYQSAVVTLVATAAKDANQGCLFPRNVTRDSVDVQLSVDMARDTSKVTFTNHTGSIADDFLESPWNKRAWCLQEYVLSPRMLHFFENRIVWQCRGTLSAEDFVELRRSAGAGAGADFRVQHILTTPSSYFSLRPPADLETWFRLVEYSPRGA</sequence>
<dbReference type="GeneID" id="19324372"/>
<dbReference type="AlphaFoldDB" id="R8BMI2"/>
<evidence type="ECO:0000259" key="1">
    <source>
        <dbReference type="Pfam" id="PF06985"/>
    </source>
</evidence>
<feature type="domain" description="Heterokaryon incompatibility" evidence="1">
    <location>
        <begin position="174"/>
        <end position="324"/>
    </location>
</feature>
<dbReference type="HOGENOM" id="CLU_670825_0_0_1"/>